<name>X1IDQ6_9ZZZZ</name>
<evidence type="ECO:0000313" key="1">
    <source>
        <dbReference type="EMBL" id="GAH67405.1"/>
    </source>
</evidence>
<reference evidence="1" key="1">
    <citation type="journal article" date="2014" name="Front. Microbiol.">
        <title>High frequency of phylogenetically diverse reductive dehalogenase-homologous genes in deep subseafloor sedimentary metagenomes.</title>
        <authorList>
            <person name="Kawai M."/>
            <person name="Futagami T."/>
            <person name="Toyoda A."/>
            <person name="Takaki Y."/>
            <person name="Nishi S."/>
            <person name="Hori S."/>
            <person name="Arai W."/>
            <person name="Tsubouchi T."/>
            <person name="Morono Y."/>
            <person name="Uchiyama I."/>
            <person name="Ito T."/>
            <person name="Fujiyama A."/>
            <person name="Inagaki F."/>
            <person name="Takami H."/>
        </authorList>
    </citation>
    <scope>NUCLEOTIDE SEQUENCE</scope>
    <source>
        <strain evidence="1">Expedition CK06-06</strain>
    </source>
</reference>
<dbReference type="NCBIfam" id="TIGR04138">
    <property type="entry name" value="Plancto_Ver_chp"/>
    <property type="match status" value="1"/>
</dbReference>
<sequence length="120" mass="14011">MKEMKKTLEKIAREDGRFSPQAVKFVYEGLGFTVKKIVTEPTHVSGQTLSEGLRKLAIKKWGRLAMLVLNTWGIKTTRDFGEIVYLMIKHEWMSAQPTDLIEDFNDVYDFKTVFKDKFKF</sequence>
<dbReference type="AlphaFoldDB" id="X1IDQ6"/>
<accession>X1IDQ6</accession>
<protein>
    <submittedName>
        <fullName evidence="1">Uncharacterized protein</fullName>
    </submittedName>
</protein>
<dbReference type="EMBL" id="BARU01033432">
    <property type="protein sequence ID" value="GAH67405.1"/>
    <property type="molecule type" value="Genomic_DNA"/>
</dbReference>
<proteinExistence type="predicted"/>
<organism evidence="1">
    <name type="scientific">marine sediment metagenome</name>
    <dbReference type="NCBI Taxonomy" id="412755"/>
    <lineage>
        <taxon>unclassified sequences</taxon>
        <taxon>metagenomes</taxon>
        <taxon>ecological metagenomes</taxon>
    </lineage>
</organism>
<comment type="caution">
    <text evidence="1">The sequence shown here is derived from an EMBL/GenBank/DDBJ whole genome shotgun (WGS) entry which is preliminary data.</text>
</comment>
<gene>
    <name evidence="1" type="ORF">S03H2_52622</name>
</gene>
<dbReference type="InterPro" id="IPR026406">
    <property type="entry name" value="Ver/Plancto_CHP"/>
</dbReference>